<feature type="domain" description="FecR protein" evidence="2">
    <location>
        <begin position="129"/>
        <end position="221"/>
    </location>
</feature>
<dbReference type="InterPro" id="IPR012373">
    <property type="entry name" value="Ferrdict_sens_TM"/>
</dbReference>
<dbReference type="FunFam" id="2.60.120.1440:FF:000001">
    <property type="entry name" value="Putative anti-sigma factor"/>
    <property type="match status" value="1"/>
</dbReference>
<feature type="domain" description="Protein FecR C-terminal" evidence="3">
    <location>
        <begin position="286"/>
        <end position="355"/>
    </location>
</feature>
<dbReference type="GO" id="GO:0016989">
    <property type="term" value="F:sigma factor antagonist activity"/>
    <property type="evidence" value="ECO:0007669"/>
    <property type="project" value="TreeGrafter"/>
</dbReference>
<dbReference type="EMBL" id="WKJI01000001">
    <property type="protein sequence ID" value="MRX45747.1"/>
    <property type="molecule type" value="Genomic_DNA"/>
</dbReference>
<dbReference type="Pfam" id="PF16344">
    <property type="entry name" value="FecR_C"/>
    <property type="match status" value="1"/>
</dbReference>
<keyword evidence="1" id="KW-0472">Membrane</keyword>
<evidence type="ECO:0000256" key="1">
    <source>
        <dbReference type="SAM" id="Phobius"/>
    </source>
</evidence>
<dbReference type="PANTHER" id="PTHR30273:SF2">
    <property type="entry name" value="PROTEIN FECR"/>
    <property type="match status" value="1"/>
</dbReference>
<dbReference type="PANTHER" id="PTHR30273">
    <property type="entry name" value="PERIPLASMIC SIGNAL SENSOR AND SIGMA FACTOR ACTIVATOR FECR-RELATED"/>
    <property type="match status" value="1"/>
</dbReference>
<keyword evidence="1" id="KW-0812">Transmembrane</keyword>
<evidence type="ECO:0000259" key="3">
    <source>
        <dbReference type="Pfam" id="PF16344"/>
    </source>
</evidence>
<gene>
    <name evidence="4" type="ORF">GJJ64_00925</name>
</gene>
<dbReference type="RefSeq" id="WP_154285910.1">
    <property type="nucleotide sequence ID" value="NZ_WKJI01000001.1"/>
</dbReference>
<protein>
    <submittedName>
        <fullName evidence="4">DUF4974 domain-containing protein</fullName>
    </submittedName>
</protein>
<dbReference type="InterPro" id="IPR006860">
    <property type="entry name" value="FecR"/>
</dbReference>
<dbReference type="AlphaFoldDB" id="A0A7K0FKW1"/>
<dbReference type="Proteomes" id="UP000462931">
    <property type="component" value="Unassembled WGS sequence"/>
</dbReference>
<reference evidence="4 5" key="1">
    <citation type="submission" date="2019-11" db="EMBL/GenBank/DDBJ databases">
        <authorList>
            <person name="Cheng Q."/>
            <person name="Yang Z."/>
        </authorList>
    </citation>
    <scope>NUCLEOTIDE SEQUENCE [LARGE SCALE GENOMIC DNA]</scope>
    <source>
        <strain evidence="4 5">HX-22-1</strain>
    </source>
</reference>
<sequence length="360" mass="41701">MTDRDRFFELLAKKKLNNCTLSDIAEINRLAKEYDIDLDNLSQLDHIFNLQFVAAERPSVTSAENSWLKFKEKLKEDKQIYIPADTDDKKPKYRIMRYYMAASVAVIFVLLGIYVFVFQNHDADKLNIISTQYGSKSKVEMPDGTQIWLNAGSKITYDNQYGKKTRSISLEGEAFFDVHHDPKHPFIIHTKNLTLKVLGTAFNVRDFKEENNSIATLIRGSLEVSFPSKPEQKIILKPKEKLVISNKNATRKVTADKEHIEMALSHVNDVATIDHMIEEIAWTENKLIFRSKTFEELVLDLERWYNIKIEIQDEAIKSKKFTGAFKNETFFEALDALKETYAFDYKFNKATNTVTIKTQL</sequence>
<organism evidence="4 5">
    <name type="scientific">Pedobacter puniceum</name>
    <dbReference type="NCBI Taxonomy" id="2666136"/>
    <lineage>
        <taxon>Bacteria</taxon>
        <taxon>Pseudomonadati</taxon>
        <taxon>Bacteroidota</taxon>
        <taxon>Sphingobacteriia</taxon>
        <taxon>Sphingobacteriales</taxon>
        <taxon>Sphingobacteriaceae</taxon>
        <taxon>Pedobacter</taxon>
    </lineage>
</organism>
<keyword evidence="1" id="KW-1133">Transmembrane helix</keyword>
<dbReference type="PIRSF" id="PIRSF018266">
    <property type="entry name" value="FecR"/>
    <property type="match status" value="1"/>
</dbReference>
<dbReference type="Gene3D" id="2.60.120.1440">
    <property type="match status" value="1"/>
</dbReference>
<dbReference type="Pfam" id="PF04773">
    <property type="entry name" value="FecR"/>
    <property type="match status" value="1"/>
</dbReference>
<comment type="caution">
    <text evidence="4">The sequence shown here is derived from an EMBL/GenBank/DDBJ whole genome shotgun (WGS) entry which is preliminary data.</text>
</comment>
<evidence type="ECO:0000313" key="4">
    <source>
        <dbReference type="EMBL" id="MRX45747.1"/>
    </source>
</evidence>
<evidence type="ECO:0000313" key="5">
    <source>
        <dbReference type="Proteomes" id="UP000462931"/>
    </source>
</evidence>
<name>A0A7K0FKW1_9SPHI</name>
<evidence type="ECO:0000259" key="2">
    <source>
        <dbReference type="Pfam" id="PF04773"/>
    </source>
</evidence>
<dbReference type="Gene3D" id="3.55.50.30">
    <property type="match status" value="1"/>
</dbReference>
<accession>A0A7K0FKW1</accession>
<proteinExistence type="predicted"/>
<keyword evidence="5" id="KW-1185">Reference proteome</keyword>
<dbReference type="InterPro" id="IPR032508">
    <property type="entry name" value="FecR_C"/>
</dbReference>
<feature type="transmembrane region" description="Helical" evidence="1">
    <location>
        <begin position="98"/>
        <end position="117"/>
    </location>
</feature>